<dbReference type="Pfam" id="PF00293">
    <property type="entry name" value="NUDIX"/>
    <property type="match status" value="1"/>
</dbReference>
<evidence type="ECO:0000313" key="17">
    <source>
        <dbReference type="Proteomes" id="UP000218160"/>
    </source>
</evidence>
<dbReference type="GO" id="GO:0047631">
    <property type="term" value="F:ADP-ribose diphosphatase activity"/>
    <property type="evidence" value="ECO:0007669"/>
    <property type="project" value="UniProtKB-EC"/>
</dbReference>
<dbReference type="GO" id="GO:0019144">
    <property type="term" value="F:ADP-sugar diphosphatase activity"/>
    <property type="evidence" value="ECO:0007669"/>
    <property type="project" value="TreeGrafter"/>
</dbReference>
<comment type="catalytic activity">
    <reaction evidence="12">
        <text>ADP-D-ribose + H2O = D-ribose 5-phosphate + AMP + 2 H(+)</text>
        <dbReference type="Rhea" id="RHEA:10412"/>
        <dbReference type="ChEBI" id="CHEBI:15377"/>
        <dbReference type="ChEBI" id="CHEBI:15378"/>
        <dbReference type="ChEBI" id="CHEBI:57967"/>
        <dbReference type="ChEBI" id="CHEBI:78346"/>
        <dbReference type="ChEBI" id="CHEBI:456215"/>
        <dbReference type="EC" id="3.6.1.13"/>
    </reaction>
</comment>
<dbReference type="InterPro" id="IPR020084">
    <property type="entry name" value="NUDIX_hydrolase_CS"/>
</dbReference>
<evidence type="ECO:0000256" key="9">
    <source>
        <dbReference type="ARBA" id="ARBA00030162"/>
    </source>
</evidence>
<dbReference type="PROSITE" id="PS00893">
    <property type="entry name" value="NUDIX_BOX"/>
    <property type="match status" value="1"/>
</dbReference>
<evidence type="ECO:0000256" key="6">
    <source>
        <dbReference type="ARBA" id="ARBA00022801"/>
    </source>
</evidence>
<dbReference type="Proteomes" id="UP000218160">
    <property type="component" value="Chromosome 1"/>
</dbReference>
<feature type="binding site" evidence="13">
    <location>
        <position position="55"/>
    </location>
    <ligand>
        <name>Mg(2+)</name>
        <dbReference type="ChEBI" id="CHEBI:18420"/>
        <label>1</label>
    </ligand>
</feature>
<proteinExistence type="inferred from homology"/>
<evidence type="ECO:0000256" key="11">
    <source>
        <dbReference type="ARBA" id="ARBA00033056"/>
    </source>
</evidence>
<feature type="binding site" evidence="13">
    <location>
        <position position="103"/>
    </location>
    <ligand>
        <name>Mg(2+)</name>
        <dbReference type="ChEBI" id="CHEBI:18420"/>
        <label>1</label>
    </ligand>
</feature>
<dbReference type="InterPro" id="IPR000086">
    <property type="entry name" value="NUDIX_hydrolase_dom"/>
</dbReference>
<dbReference type="Gene3D" id="3.90.79.10">
    <property type="entry name" value="Nucleoside Triphosphate Pyrophosphohydrolase"/>
    <property type="match status" value="1"/>
</dbReference>
<evidence type="ECO:0000256" key="1">
    <source>
        <dbReference type="ARBA" id="ARBA00001946"/>
    </source>
</evidence>
<reference evidence="17" key="1">
    <citation type="submission" date="2017-04" db="EMBL/GenBank/DDBJ databases">
        <title>Genome evolution of the luminous symbionts of deep sea anglerfish.</title>
        <authorList>
            <person name="Hendry T.A."/>
        </authorList>
    </citation>
    <scope>NUCLEOTIDE SEQUENCE [LARGE SCALE GENOMIC DNA]</scope>
</reference>
<dbReference type="GO" id="GO:0006753">
    <property type="term" value="P:nucleoside phosphate metabolic process"/>
    <property type="evidence" value="ECO:0007669"/>
    <property type="project" value="TreeGrafter"/>
</dbReference>
<evidence type="ECO:0000256" key="3">
    <source>
        <dbReference type="ARBA" id="ARBA00012453"/>
    </source>
</evidence>
<dbReference type="NCBIfam" id="TIGR00052">
    <property type="entry name" value="nudix-type nucleoside diphosphatase, YffH/AdpP family"/>
    <property type="match status" value="1"/>
</dbReference>
<evidence type="ECO:0000313" key="16">
    <source>
        <dbReference type="EMBL" id="ATF08915.1"/>
    </source>
</evidence>
<dbReference type="EC" id="3.6.1.13" evidence="3"/>
<name>A0A291B7D9_9GAMM</name>
<evidence type="ECO:0000256" key="4">
    <source>
        <dbReference type="ARBA" id="ARBA00013297"/>
    </source>
</evidence>
<evidence type="ECO:0000256" key="12">
    <source>
        <dbReference type="ARBA" id="ARBA00049546"/>
    </source>
</evidence>
<keyword evidence="6 16" id="KW-0378">Hydrolase</keyword>
<evidence type="ECO:0000256" key="2">
    <source>
        <dbReference type="ARBA" id="ARBA00007482"/>
    </source>
</evidence>
<evidence type="ECO:0000256" key="7">
    <source>
        <dbReference type="ARBA" id="ARBA00022842"/>
    </source>
</evidence>
<keyword evidence="17" id="KW-1185">Reference proteome</keyword>
<dbReference type="InterPro" id="IPR015797">
    <property type="entry name" value="NUDIX_hydrolase-like_dom_sf"/>
</dbReference>
<feature type="domain" description="Nudix hydrolase" evidence="15">
    <location>
        <begin position="1"/>
        <end position="132"/>
    </location>
</feature>
<dbReference type="PROSITE" id="PS51462">
    <property type="entry name" value="NUDIX"/>
    <property type="match status" value="1"/>
</dbReference>
<dbReference type="PANTHER" id="PTHR11839:SF5">
    <property type="entry name" value="ADP-RIBOSE PYROPHOSPHATASE"/>
    <property type="match status" value="1"/>
</dbReference>
<dbReference type="SUPFAM" id="SSF55811">
    <property type="entry name" value="Nudix"/>
    <property type="match status" value="1"/>
</dbReference>
<feature type="binding site" evidence="13">
    <location>
        <position position="51"/>
    </location>
    <ligand>
        <name>Mg(2+)</name>
        <dbReference type="ChEBI" id="CHEBI:18420"/>
        <label>1</label>
    </ligand>
</feature>
<sequence>MLPYDVANDNIILIEQIRIGAMVANVEPWQLEIVAGIIDKDETPDMVAIRESEEEAGLLVENLIPITSYLSSSGGCSERIHLYLGQVDVSTASGIHGLPKKSEDILVHIVPREMAYQWVLNGKIENAASIIALQWLMLNVESLR</sequence>
<keyword evidence="7 13" id="KW-0460">Magnesium</keyword>
<evidence type="ECO:0000256" key="13">
    <source>
        <dbReference type="PIRSR" id="PIRSR604385-2"/>
    </source>
</evidence>
<dbReference type="GO" id="GO:0019693">
    <property type="term" value="P:ribose phosphate metabolic process"/>
    <property type="evidence" value="ECO:0007669"/>
    <property type="project" value="TreeGrafter"/>
</dbReference>
<feature type="binding site" evidence="13">
    <location>
        <position position="35"/>
    </location>
    <ligand>
        <name>Mg(2+)</name>
        <dbReference type="ChEBI" id="CHEBI:18420"/>
        <label>1</label>
    </ligand>
</feature>
<evidence type="ECO:0000259" key="15">
    <source>
        <dbReference type="PROSITE" id="PS51462"/>
    </source>
</evidence>
<feature type="short sequence motif" description="Nudix box" evidence="14">
    <location>
        <begin position="36"/>
        <end position="58"/>
    </location>
</feature>
<dbReference type="GO" id="GO:0005829">
    <property type="term" value="C:cytosol"/>
    <property type="evidence" value="ECO:0007669"/>
    <property type="project" value="TreeGrafter"/>
</dbReference>
<comment type="function">
    <text evidence="8">Acts on ADP-mannose and ADP-glucose as well as ADP-ribose. Prevents glycogen biosynthesis. The reaction catalyzed by this enzyme is a limiting step of the gluconeogenic process.</text>
</comment>
<protein>
    <recommendedName>
        <fullName evidence="4">ADP-ribose pyrophosphatase</fullName>
        <ecNumber evidence="3">3.6.1.13</ecNumber>
    </recommendedName>
    <alternativeName>
        <fullName evidence="9">ADP-ribose diphosphatase</fullName>
    </alternativeName>
    <alternativeName>
        <fullName evidence="11">ADP-ribose phosphohydrolase</fullName>
    </alternativeName>
    <alternativeName>
        <fullName evidence="10">Adenosine diphosphoribose pyrophosphatase</fullName>
    </alternativeName>
</protein>
<dbReference type="GO" id="GO:0046872">
    <property type="term" value="F:metal ion binding"/>
    <property type="evidence" value="ECO:0007669"/>
    <property type="project" value="UniProtKB-KW"/>
</dbReference>
<comment type="similarity">
    <text evidence="2">Belongs to the Nudix hydrolase family. NudF subfamily.</text>
</comment>
<evidence type="ECO:0000256" key="8">
    <source>
        <dbReference type="ARBA" id="ARBA00025164"/>
    </source>
</evidence>
<organism evidence="16 17">
    <name type="scientific">Candidatus Enterovibrio altilux</name>
    <dbReference type="NCBI Taxonomy" id="1927128"/>
    <lineage>
        <taxon>Bacteria</taxon>
        <taxon>Pseudomonadati</taxon>
        <taxon>Pseudomonadota</taxon>
        <taxon>Gammaproteobacteria</taxon>
        <taxon>Vibrionales</taxon>
        <taxon>Vibrionaceae</taxon>
        <taxon>Enterovibrio</taxon>
    </lineage>
</organism>
<keyword evidence="5 13" id="KW-0479">Metal-binding</keyword>
<dbReference type="PANTHER" id="PTHR11839">
    <property type="entry name" value="UDP/ADP-SUGAR PYROPHOSPHATASE"/>
    <property type="match status" value="1"/>
</dbReference>
<accession>A0A291B7D9</accession>
<dbReference type="InterPro" id="IPR004385">
    <property type="entry name" value="NDP_pyrophosphatase"/>
</dbReference>
<dbReference type="KEGG" id="elux:BTN50_0382"/>
<comment type="cofactor">
    <cofactor evidence="1 13">
        <name>Mg(2+)</name>
        <dbReference type="ChEBI" id="CHEBI:18420"/>
    </cofactor>
</comment>
<evidence type="ECO:0000256" key="10">
    <source>
        <dbReference type="ARBA" id="ARBA00030308"/>
    </source>
</evidence>
<dbReference type="AlphaFoldDB" id="A0A291B7D9"/>
<gene>
    <name evidence="16" type="ORF">BTN50_0382</name>
</gene>
<evidence type="ECO:0000256" key="14">
    <source>
        <dbReference type="PIRSR" id="PIRSR604385-3"/>
    </source>
</evidence>
<dbReference type="EMBL" id="CP020660">
    <property type="protein sequence ID" value="ATF08915.1"/>
    <property type="molecule type" value="Genomic_DNA"/>
</dbReference>
<evidence type="ECO:0000256" key="5">
    <source>
        <dbReference type="ARBA" id="ARBA00022723"/>
    </source>
</evidence>